<sequence length="286" mass="32681">MEWVHEMLSKAIAQGSKKGSADRDREKLLGQGSGGWSGVSENGSVLKRDAGSRRIANCADRCDLEPGGMWQRGDVEVWTIWNGWSYLVSRDGRWRPAYYLEVILCLWMAIVDFGSTREAYRNRQADWLHATEWLWVNTPPDVPLRVAEVFRSGTMEMTKRESERMRNLQPEEDIADDISTKKQRYRCFQDRAGEVIAYHTVGEGLETPRGLVSAWVMIVLNDILDYERDVLCGETNNFVRGFTSCQQVVDAAVWILEALRWSMDNRDHDLTNAILGTEKGIIVCLN</sequence>
<name>A0AA40DGJ0_9PEZI</name>
<keyword evidence="2" id="KW-1185">Reference proteome</keyword>
<dbReference type="Proteomes" id="UP001172102">
    <property type="component" value="Unassembled WGS sequence"/>
</dbReference>
<reference evidence="1" key="1">
    <citation type="submission" date="2023-06" db="EMBL/GenBank/DDBJ databases">
        <title>Genome-scale phylogeny and comparative genomics of the fungal order Sordariales.</title>
        <authorList>
            <consortium name="Lawrence Berkeley National Laboratory"/>
            <person name="Hensen N."/>
            <person name="Bonometti L."/>
            <person name="Westerberg I."/>
            <person name="Brannstrom I.O."/>
            <person name="Guillou S."/>
            <person name="Cros-Aarteil S."/>
            <person name="Calhoun S."/>
            <person name="Haridas S."/>
            <person name="Kuo A."/>
            <person name="Mondo S."/>
            <person name="Pangilinan J."/>
            <person name="Riley R."/>
            <person name="Labutti K."/>
            <person name="Andreopoulos B."/>
            <person name="Lipzen A."/>
            <person name="Chen C."/>
            <person name="Yanf M."/>
            <person name="Daum C."/>
            <person name="Ng V."/>
            <person name="Clum A."/>
            <person name="Steindorff A."/>
            <person name="Ohm R."/>
            <person name="Martin F."/>
            <person name="Silar P."/>
            <person name="Natvig D."/>
            <person name="Lalanne C."/>
            <person name="Gautier V."/>
            <person name="Ament-Velasquez S.L."/>
            <person name="Kruys A."/>
            <person name="Hutchinson M.I."/>
            <person name="Powell A.J."/>
            <person name="Barry K."/>
            <person name="Miller A.N."/>
            <person name="Grigoriev I.V."/>
            <person name="Debuchy R."/>
            <person name="Gladieux P."/>
            <person name="Thoren M.H."/>
            <person name="Johannesson H."/>
        </authorList>
    </citation>
    <scope>NUCLEOTIDE SEQUENCE</scope>
    <source>
        <strain evidence="1">SMH4607-1</strain>
    </source>
</reference>
<dbReference type="EMBL" id="JAUKUA010000009">
    <property type="protein sequence ID" value="KAK0702260.1"/>
    <property type="molecule type" value="Genomic_DNA"/>
</dbReference>
<organism evidence="1 2">
    <name type="scientific">Lasiosphaeris hirsuta</name>
    <dbReference type="NCBI Taxonomy" id="260670"/>
    <lineage>
        <taxon>Eukaryota</taxon>
        <taxon>Fungi</taxon>
        <taxon>Dikarya</taxon>
        <taxon>Ascomycota</taxon>
        <taxon>Pezizomycotina</taxon>
        <taxon>Sordariomycetes</taxon>
        <taxon>Sordariomycetidae</taxon>
        <taxon>Sordariales</taxon>
        <taxon>Lasiosphaeriaceae</taxon>
        <taxon>Lasiosphaeris</taxon>
    </lineage>
</organism>
<gene>
    <name evidence="1" type="ORF">B0H67DRAFT_650312</name>
</gene>
<protein>
    <submittedName>
        <fullName evidence="1">Uncharacterized protein</fullName>
    </submittedName>
</protein>
<dbReference type="AlphaFoldDB" id="A0AA40DGJ0"/>
<accession>A0AA40DGJ0</accession>
<comment type="caution">
    <text evidence="1">The sequence shown here is derived from an EMBL/GenBank/DDBJ whole genome shotgun (WGS) entry which is preliminary data.</text>
</comment>
<proteinExistence type="predicted"/>
<evidence type="ECO:0000313" key="1">
    <source>
        <dbReference type="EMBL" id="KAK0702260.1"/>
    </source>
</evidence>
<evidence type="ECO:0000313" key="2">
    <source>
        <dbReference type="Proteomes" id="UP001172102"/>
    </source>
</evidence>